<proteinExistence type="predicted"/>
<comment type="caution">
    <text evidence="3">The sequence shown here is derived from an EMBL/GenBank/DDBJ whole genome shotgun (WGS) entry which is preliminary data.</text>
</comment>
<dbReference type="AlphaFoldDB" id="A0AAD9R059"/>
<keyword evidence="4" id="KW-1185">Reference proteome</keyword>
<name>A0AAD9R059_ACRCE</name>
<dbReference type="EMBL" id="JARQWQ010000008">
    <property type="protein sequence ID" value="KAK2570306.1"/>
    <property type="molecule type" value="Genomic_DNA"/>
</dbReference>
<reference evidence="3" key="2">
    <citation type="journal article" date="2023" name="Science">
        <title>Genomic signatures of disease resistance in endangered staghorn corals.</title>
        <authorList>
            <person name="Vollmer S.V."/>
            <person name="Selwyn J.D."/>
            <person name="Despard B.A."/>
            <person name="Roesel C.L."/>
        </authorList>
    </citation>
    <scope>NUCLEOTIDE SEQUENCE</scope>
    <source>
        <strain evidence="3">K2</strain>
    </source>
</reference>
<dbReference type="SUPFAM" id="SSF46565">
    <property type="entry name" value="Chaperone J-domain"/>
    <property type="match status" value="1"/>
</dbReference>
<dbReference type="PROSITE" id="PS50076">
    <property type="entry name" value="DNAJ_2"/>
    <property type="match status" value="1"/>
</dbReference>
<feature type="transmembrane region" description="Helical" evidence="1">
    <location>
        <begin position="245"/>
        <end position="268"/>
    </location>
</feature>
<keyword evidence="1" id="KW-1133">Transmembrane helix</keyword>
<feature type="domain" description="J" evidence="2">
    <location>
        <begin position="141"/>
        <end position="212"/>
    </location>
</feature>
<organism evidence="3 4">
    <name type="scientific">Acropora cervicornis</name>
    <name type="common">Staghorn coral</name>
    <dbReference type="NCBI Taxonomy" id="6130"/>
    <lineage>
        <taxon>Eukaryota</taxon>
        <taxon>Metazoa</taxon>
        <taxon>Cnidaria</taxon>
        <taxon>Anthozoa</taxon>
        <taxon>Hexacorallia</taxon>
        <taxon>Scleractinia</taxon>
        <taxon>Astrocoeniina</taxon>
        <taxon>Acroporidae</taxon>
        <taxon>Acropora</taxon>
    </lineage>
</organism>
<dbReference type="Gene3D" id="1.10.287.110">
    <property type="entry name" value="DnaJ domain"/>
    <property type="match status" value="1"/>
</dbReference>
<sequence length="609" mass="67911">MEELVRYKSLLIKNDARCQVTINFYHNWDVACMISHASNVIMPGTTFSCSHKKGRRIELIARFESDSVERKKVLSKPQAWASDQSMRITDNLNVEMNTLTSEEKESCLRKKNSLTSEEKESCFRKKNREEELASLEAGGCNLYNILRLNMKEVRAMEKKEQDEEIKKAFHREIKIWHRYCNPDGDDDIAREVIMAYEILGNREKRARYNNMADYDSGWLSMRRFKAIFFPEYETMEQRLAWIKRMGLLALTVGITVCGIGAVVLTAGYSSPFLVPVVHGGVRALASIMSREAVLDGCSVKKWLLSTGIEYLIAFIPGGATIGLAALEGITISAPEVIGIRTAVSSGSSLVAALVEDAKKKFVDGKDVTFKQALGHAIFQGAVAAGACLLGGAVSKGLRKAIQKTPATSLSDQAATEPISSVPNQARRLPSEEVVVSALVENAPETCAKAAGAVEKLKAQDVAENKGSVEQTSEYTKKELVAAFNSTEKAKPTDGIIRYISKGYWFSKMVISYVDALNGKNITLESKGNGSQVTIPSTAERIEVRFKVLHPPWRDIQKYDRFQECWCEPYEAHIFYYDTPPTRTFTISGPLYWEAVMKVADQYSNETKEM</sequence>
<evidence type="ECO:0000313" key="4">
    <source>
        <dbReference type="Proteomes" id="UP001249851"/>
    </source>
</evidence>
<evidence type="ECO:0000256" key="1">
    <source>
        <dbReference type="SAM" id="Phobius"/>
    </source>
</evidence>
<evidence type="ECO:0000259" key="2">
    <source>
        <dbReference type="PROSITE" id="PS50076"/>
    </source>
</evidence>
<keyword evidence="1" id="KW-0812">Transmembrane</keyword>
<evidence type="ECO:0000313" key="3">
    <source>
        <dbReference type="EMBL" id="KAK2570306.1"/>
    </source>
</evidence>
<dbReference type="Proteomes" id="UP001249851">
    <property type="component" value="Unassembled WGS sequence"/>
</dbReference>
<gene>
    <name evidence="3" type="ORF">P5673_005096</name>
</gene>
<keyword evidence="1" id="KW-0472">Membrane</keyword>
<dbReference type="InterPro" id="IPR001623">
    <property type="entry name" value="DnaJ_domain"/>
</dbReference>
<dbReference type="InterPro" id="IPR036869">
    <property type="entry name" value="J_dom_sf"/>
</dbReference>
<reference evidence="3" key="1">
    <citation type="journal article" date="2023" name="G3 (Bethesda)">
        <title>Whole genome assembly and annotation of the endangered Caribbean coral Acropora cervicornis.</title>
        <authorList>
            <person name="Selwyn J.D."/>
            <person name="Vollmer S.V."/>
        </authorList>
    </citation>
    <scope>NUCLEOTIDE SEQUENCE</scope>
    <source>
        <strain evidence="3">K2</strain>
    </source>
</reference>
<protein>
    <recommendedName>
        <fullName evidence="2">J domain-containing protein</fullName>
    </recommendedName>
</protein>
<accession>A0AAD9R059</accession>